<dbReference type="EMBL" id="JABCKV010000139">
    <property type="protein sequence ID" value="KAG5643030.1"/>
    <property type="molecule type" value="Genomic_DNA"/>
</dbReference>
<accession>A0A9P7G975</accession>
<dbReference type="OrthoDB" id="265717at2759"/>
<evidence type="ECO:0000313" key="1">
    <source>
        <dbReference type="EMBL" id="KAG5643030.1"/>
    </source>
</evidence>
<dbReference type="Proteomes" id="UP000775547">
    <property type="component" value="Unassembled WGS sequence"/>
</dbReference>
<keyword evidence="2" id="KW-1185">Reference proteome</keyword>
<protein>
    <submittedName>
        <fullName evidence="1">Uncharacterized protein</fullName>
    </submittedName>
</protein>
<reference evidence="1" key="1">
    <citation type="submission" date="2020-07" db="EMBL/GenBank/DDBJ databases">
        <authorList>
            <person name="Nieuwenhuis M."/>
            <person name="Van De Peppel L.J.J."/>
        </authorList>
    </citation>
    <scope>NUCLEOTIDE SEQUENCE</scope>
    <source>
        <strain evidence="1">AP01</strain>
        <tissue evidence="1">Mycelium</tissue>
    </source>
</reference>
<proteinExistence type="predicted"/>
<name>A0A9P7G975_9AGAR</name>
<dbReference type="AlphaFoldDB" id="A0A9P7G975"/>
<sequence>MSTLESLLPAPKSVVAHVPRPPKVNQSIRHTETISSAHGFNREDNFCRCTKCKTVIKDTDPILDAVRIGQEALDKATSLQFKDPSKALQLTTNLIPILTSTGLTPSSHPLLALARLHQSLLIASLPTPPTQDTLDNAIHAATRSSTGLASVLTFGHPVRGIVLAELGKLLSVDEPSPRELATPAEAALLYPPSGPSRLKLAYEMLLRARVELLVGFGARNEGCAVGREVRGIIVALEKEIGVWKQGKPAKDATLTAIETTIPGGEVVYGFSLLDRLYLRKGTFYVVTSDTSTFPSRKHMIARPLDIGSGRDVDPTDKELQFITLAEAREVLGERALVVEGFSMIPYDTEQFMNHIFGNEWRDAPGVNAGLLRTGLTSTNIEKSDLWDDFAVIDKTIVFERAMIISRAAAHTQ</sequence>
<reference evidence="1" key="2">
    <citation type="submission" date="2021-10" db="EMBL/GenBank/DDBJ databases">
        <title>Phylogenomics reveals ancestral predisposition of the termite-cultivated fungus Termitomyces towards a domesticated lifestyle.</title>
        <authorList>
            <person name="Auxier B."/>
            <person name="Grum-Grzhimaylo A."/>
            <person name="Cardenas M.E."/>
            <person name="Lodge J.D."/>
            <person name="Laessoe T."/>
            <person name="Pedersen O."/>
            <person name="Smith M.E."/>
            <person name="Kuyper T.W."/>
            <person name="Franco-Molano E.A."/>
            <person name="Baroni T.J."/>
            <person name="Aanen D.K."/>
        </authorList>
    </citation>
    <scope>NUCLEOTIDE SEQUENCE</scope>
    <source>
        <strain evidence="1">AP01</strain>
        <tissue evidence="1">Mycelium</tissue>
    </source>
</reference>
<evidence type="ECO:0000313" key="2">
    <source>
        <dbReference type="Proteomes" id="UP000775547"/>
    </source>
</evidence>
<gene>
    <name evidence="1" type="ORF">DXG03_001642</name>
</gene>
<organism evidence="1 2">
    <name type="scientific">Asterophora parasitica</name>
    <dbReference type="NCBI Taxonomy" id="117018"/>
    <lineage>
        <taxon>Eukaryota</taxon>
        <taxon>Fungi</taxon>
        <taxon>Dikarya</taxon>
        <taxon>Basidiomycota</taxon>
        <taxon>Agaricomycotina</taxon>
        <taxon>Agaricomycetes</taxon>
        <taxon>Agaricomycetidae</taxon>
        <taxon>Agaricales</taxon>
        <taxon>Tricholomatineae</taxon>
        <taxon>Lyophyllaceae</taxon>
        <taxon>Asterophora</taxon>
    </lineage>
</organism>
<comment type="caution">
    <text evidence="1">The sequence shown here is derived from an EMBL/GenBank/DDBJ whole genome shotgun (WGS) entry which is preliminary data.</text>
</comment>